<dbReference type="GO" id="GO:0006355">
    <property type="term" value="P:regulation of DNA-templated transcription"/>
    <property type="evidence" value="ECO:0000318"/>
    <property type="project" value="GO_Central"/>
</dbReference>
<sequence>MVKRRQNTSILFHRPVIHPSKGHGRWDSVWSRFHSWDLPTAECYNEVDPLAKNSVNDDVDLYNQLWNECAGLAVIIPHIGDRVFYFPQGCLEQIKACMEDRDDPTIPNYGLPSKILCKVVDVDLKAFPDTDEVFAEIVLLPDPEEHEGSTSGSVTQKIPANSFRKILTTSDTSKHGGCSLPKLCVEKAFPPLDATKDQSSQRLVAKDLHGASWSFQHVHRGDPKRHLLVTGWRPFTSSKKLKAGDACIFMRGLGSGEIYIGVQRTTRIKKVCTDVDGNTMRHGVLFHASYAMNTRTNFEVIYHPRMCASAFIVPYNTVMEALNVNYSPGMRFEMLVDEGEDPEHIPNKFSGMITAEDDIDPARWPNSEWRCLKVKWDVSSSCRVLPPRVSPWEIQPLGLAVPHRQSSISIDRNRSMASELMIRNNPFSRTSENNQWGGLQSQWLTLSTSEVGSSSRQDAMDAGKHWSQDAFVV</sequence>
<evidence type="ECO:0000256" key="9">
    <source>
        <dbReference type="SAM" id="MobiDB-lite"/>
    </source>
</evidence>
<evidence type="ECO:0000256" key="6">
    <source>
        <dbReference type="ARBA" id="ARBA00023242"/>
    </source>
</evidence>
<dbReference type="InterPro" id="IPR003340">
    <property type="entry name" value="B3_DNA-bd"/>
</dbReference>
<comment type="function">
    <text evidence="8">Auxin response factors (ARFs) are transcriptional factors that bind specifically to the DNA sequence 5'-TGTCTC-3' found in the auxin-responsive promoter elements (AuxREs).</text>
</comment>
<accession>A0A251U6A2</accession>
<dbReference type="PANTHER" id="PTHR31384">
    <property type="entry name" value="AUXIN RESPONSE FACTOR 4-RELATED"/>
    <property type="match status" value="1"/>
</dbReference>
<evidence type="ECO:0000256" key="4">
    <source>
        <dbReference type="ARBA" id="ARBA00023125"/>
    </source>
</evidence>
<dbReference type="InParanoid" id="A0A251U6A2"/>
<dbReference type="Pfam" id="PF06507">
    <property type="entry name" value="ARF_AD"/>
    <property type="match status" value="1"/>
</dbReference>
<evidence type="ECO:0000256" key="5">
    <source>
        <dbReference type="ARBA" id="ARBA00023163"/>
    </source>
</evidence>
<evidence type="ECO:0000313" key="12">
    <source>
        <dbReference type="Proteomes" id="UP000215914"/>
    </source>
</evidence>
<evidence type="ECO:0000256" key="8">
    <source>
        <dbReference type="RuleBase" id="RU004561"/>
    </source>
</evidence>
<dbReference type="OMA" id="MASELMI"/>
<keyword evidence="12" id="KW-1185">Reference proteome</keyword>
<comment type="subunit">
    <text evidence="8">Homodimers and heterodimers.</text>
</comment>
<dbReference type="SUPFAM" id="SSF101936">
    <property type="entry name" value="DNA-binding pseudobarrel domain"/>
    <property type="match status" value="1"/>
</dbReference>
<dbReference type="Gene3D" id="2.40.330.10">
    <property type="entry name" value="DNA-binding pseudobarrel domain"/>
    <property type="match status" value="1"/>
</dbReference>
<name>A0A251U6A2_HELAN</name>
<keyword evidence="4 8" id="KW-0238">DNA-binding</keyword>
<dbReference type="InterPro" id="IPR010525">
    <property type="entry name" value="ARF_dom"/>
</dbReference>
<evidence type="ECO:0000256" key="2">
    <source>
        <dbReference type="ARBA" id="ARBA00007853"/>
    </source>
</evidence>
<dbReference type="Proteomes" id="UP000215914">
    <property type="component" value="Chromosome 8"/>
</dbReference>
<evidence type="ECO:0000259" key="10">
    <source>
        <dbReference type="PROSITE" id="PS50863"/>
    </source>
</evidence>
<keyword evidence="5 8" id="KW-0804">Transcription</keyword>
<feature type="region of interest" description="Disordered" evidence="9">
    <location>
        <begin position="454"/>
        <end position="473"/>
    </location>
</feature>
<evidence type="ECO:0000256" key="7">
    <source>
        <dbReference type="ARBA" id="ARBA00023294"/>
    </source>
</evidence>
<evidence type="ECO:0000256" key="1">
    <source>
        <dbReference type="ARBA" id="ARBA00004123"/>
    </source>
</evidence>
<dbReference type="FunFam" id="2.30.30.1040:FF:000001">
    <property type="entry name" value="Auxin response factor"/>
    <property type="match status" value="1"/>
</dbReference>
<proteinExistence type="inferred from homology"/>
<evidence type="ECO:0000313" key="11">
    <source>
        <dbReference type="EMBL" id="OTG18376.1"/>
    </source>
</evidence>
<comment type="similarity">
    <text evidence="2 8">Belongs to the ARF family.</text>
</comment>
<protein>
    <recommendedName>
        <fullName evidence="8">Auxin response factor</fullName>
    </recommendedName>
</protein>
<dbReference type="PROSITE" id="PS50863">
    <property type="entry name" value="B3"/>
    <property type="match status" value="1"/>
</dbReference>
<keyword evidence="6 8" id="KW-0539">Nucleus</keyword>
<dbReference type="GO" id="GO:0000976">
    <property type="term" value="F:transcription cis-regulatory region binding"/>
    <property type="evidence" value="ECO:0000318"/>
    <property type="project" value="GO_Central"/>
</dbReference>
<dbReference type="InterPro" id="IPR015300">
    <property type="entry name" value="DNA-bd_pseudobarrel_sf"/>
</dbReference>
<dbReference type="Gene3D" id="2.30.30.1040">
    <property type="match status" value="1"/>
</dbReference>
<dbReference type="AlphaFoldDB" id="A0A251U6A2"/>
<dbReference type="PANTHER" id="PTHR31384:SF175">
    <property type="entry name" value="AUXIN RESPONSE FACTOR"/>
    <property type="match status" value="1"/>
</dbReference>
<organism evidence="11 12">
    <name type="scientific">Helianthus annuus</name>
    <name type="common">Common sunflower</name>
    <dbReference type="NCBI Taxonomy" id="4232"/>
    <lineage>
        <taxon>Eukaryota</taxon>
        <taxon>Viridiplantae</taxon>
        <taxon>Streptophyta</taxon>
        <taxon>Embryophyta</taxon>
        <taxon>Tracheophyta</taxon>
        <taxon>Spermatophyta</taxon>
        <taxon>Magnoliopsida</taxon>
        <taxon>eudicotyledons</taxon>
        <taxon>Gunneridae</taxon>
        <taxon>Pentapetalae</taxon>
        <taxon>asterids</taxon>
        <taxon>campanulids</taxon>
        <taxon>Asterales</taxon>
        <taxon>Asteraceae</taxon>
        <taxon>Asteroideae</taxon>
        <taxon>Heliantheae alliance</taxon>
        <taxon>Heliantheae</taxon>
        <taxon>Helianthus</taxon>
    </lineage>
</organism>
<dbReference type="CDD" id="cd10017">
    <property type="entry name" value="B3_DNA"/>
    <property type="match status" value="1"/>
</dbReference>
<dbReference type="EMBL" id="CM007897">
    <property type="protein sequence ID" value="OTG18376.1"/>
    <property type="molecule type" value="Genomic_DNA"/>
</dbReference>
<dbReference type="Pfam" id="PF02362">
    <property type="entry name" value="B3"/>
    <property type="match status" value="1"/>
</dbReference>
<gene>
    <name evidence="11" type="ORF">HannXRQ_Chr08g0222441</name>
</gene>
<dbReference type="GO" id="GO:0009734">
    <property type="term" value="P:auxin-activated signaling pathway"/>
    <property type="evidence" value="ECO:0007669"/>
    <property type="project" value="UniProtKB-KW"/>
</dbReference>
<evidence type="ECO:0000256" key="3">
    <source>
        <dbReference type="ARBA" id="ARBA00023015"/>
    </source>
</evidence>
<comment type="subcellular location">
    <subcellularLocation>
        <location evidence="1 8">Nucleus</location>
    </subcellularLocation>
</comment>
<dbReference type="GO" id="GO:0005634">
    <property type="term" value="C:nucleus"/>
    <property type="evidence" value="ECO:0000318"/>
    <property type="project" value="GO_Central"/>
</dbReference>
<keyword evidence="7 8" id="KW-0927">Auxin signaling pathway</keyword>
<feature type="compositionally biased region" description="Basic and acidic residues" evidence="9">
    <location>
        <begin position="458"/>
        <end position="467"/>
    </location>
</feature>
<dbReference type="InterPro" id="IPR044835">
    <property type="entry name" value="ARF_plant"/>
</dbReference>
<reference evidence="12" key="1">
    <citation type="journal article" date="2017" name="Nature">
        <title>The sunflower genome provides insights into oil metabolism, flowering and Asterid evolution.</title>
        <authorList>
            <person name="Badouin H."/>
            <person name="Gouzy J."/>
            <person name="Grassa C.J."/>
            <person name="Murat F."/>
            <person name="Staton S.E."/>
            <person name="Cottret L."/>
            <person name="Lelandais-Briere C."/>
            <person name="Owens G.L."/>
            <person name="Carrere S."/>
            <person name="Mayjonade B."/>
            <person name="Legrand L."/>
            <person name="Gill N."/>
            <person name="Kane N.C."/>
            <person name="Bowers J.E."/>
            <person name="Hubner S."/>
            <person name="Bellec A."/>
            <person name="Berard A."/>
            <person name="Berges H."/>
            <person name="Blanchet N."/>
            <person name="Boniface M.C."/>
            <person name="Brunel D."/>
            <person name="Catrice O."/>
            <person name="Chaidir N."/>
            <person name="Claudel C."/>
            <person name="Donnadieu C."/>
            <person name="Faraut T."/>
            <person name="Fievet G."/>
            <person name="Helmstetter N."/>
            <person name="King M."/>
            <person name="Knapp S.J."/>
            <person name="Lai Z."/>
            <person name="Le Paslier M.C."/>
            <person name="Lippi Y."/>
            <person name="Lorenzon L."/>
            <person name="Mandel J.R."/>
            <person name="Marage G."/>
            <person name="Marchand G."/>
            <person name="Marquand E."/>
            <person name="Bret-Mestries E."/>
            <person name="Morien E."/>
            <person name="Nambeesan S."/>
            <person name="Nguyen T."/>
            <person name="Pegot-Espagnet P."/>
            <person name="Pouilly N."/>
            <person name="Raftis F."/>
            <person name="Sallet E."/>
            <person name="Schiex T."/>
            <person name="Thomas J."/>
            <person name="Vandecasteele C."/>
            <person name="Vares D."/>
            <person name="Vear F."/>
            <person name="Vautrin S."/>
            <person name="Crespi M."/>
            <person name="Mangin B."/>
            <person name="Burke J.M."/>
            <person name="Salse J."/>
            <person name="Munos S."/>
            <person name="Vincourt P."/>
            <person name="Rieseberg L.H."/>
            <person name="Langlade N.B."/>
        </authorList>
    </citation>
    <scope>NUCLEOTIDE SEQUENCE [LARGE SCALE GENOMIC DNA]</scope>
    <source>
        <strain evidence="12">cv. SF193</strain>
    </source>
</reference>
<keyword evidence="3 8" id="KW-0805">Transcription regulation</keyword>
<feature type="domain" description="TF-B3" evidence="10">
    <location>
        <begin position="163"/>
        <end position="266"/>
    </location>
</feature>
<dbReference type="SMART" id="SM01019">
    <property type="entry name" value="B3"/>
    <property type="match status" value="1"/>
</dbReference>